<comment type="caution">
    <text evidence="4">The sequence shown here is derived from an EMBL/GenBank/DDBJ whole genome shotgun (WGS) entry which is preliminary data.</text>
</comment>
<dbReference type="InterPro" id="IPR019775">
    <property type="entry name" value="WD40_repeat_CS"/>
</dbReference>
<dbReference type="SUPFAM" id="SSF50978">
    <property type="entry name" value="WD40 repeat-like"/>
    <property type="match status" value="1"/>
</dbReference>
<dbReference type="SMART" id="SM00320">
    <property type="entry name" value="WD40"/>
    <property type="match status" value="8"/>
</dbReference>
<reference evidence="4" key="2">
    <citation type="submission" date="2022-01" db="EMBL/GenBank/DDBJ databases">
        <authorList>
            <person name="Hirooka S."/>
            <person name="Miyagishima S.Y."/>
        </authorList>
    </citation>
    <scope>NUCLEOTIDE SEQUENCE</scope>
    <source>
        <strain evidence="4">NBRC 102759</strain>
    </source>
</reference>
<feature type="repeat" description="WD" evidence="3">
    <location>
        <begin position="107"/>
        <end position="148"/>
    </location>
</feature>
<dbReference type="PROSITE" id="PS50082">
    <property type="entry name" value="WD_REPEATS_2"/>
    <property type="match status" value="5"/>
</dbReference>
<dbReference type="PROSITE" id="PS50294">
    <property type="entry name" value="WD_REPEATS_REGION"/>
    <property type="match status" value="3"/>
</dbReference>
<feature type="repeat" description="WD" evidence="3">
    <location>
        <begin position="278"/>
        <end position="319"/>
    </location>
</feature>
<organism evidence="4 5">
    <name type="scientific">Galdieria partita</name>
    <dbReference type="NCBI Taxonomy" id="83374"/>
    <lineage>
        <taxon>Eukaryota</taxon>
        <taxon>Rhodophyta</taxon>
        <taxon>Bangiophyceae</taxon>
        <taxon>Galdieriales</taxon>
        <taxon>Galdieriaceae</taxon>
        <taxon>Galdieria</taxon>
    </lineage>
</organism>
<evidence type="ECO:0000256" key="2">
    <source>
        <dbReference type="ARBA" id="ARBA00022737"/>
    </source>
</evidence>
<dbReference type="AlphaFoldDB" id="A0A9C7PTD9"/>
<dbReference type="PRINTS" id="PR00320">
    <property type="entry name" value="GPROTEINBRPT"/>
</dbReference>
<dbReference type="InterPro" id="IPR020472">
    <property type="entry name" value="WD40_PAC1"/>
</dbReference>
<dbReference type="PROSITE" id="PS00678">
    <property type="entry name" value="WD_REPEATS_1"/>
    <property type="match status" value="2"/>
</dbReference>
<dbReference type="PANTHER" id="PTHR19857:SF8">
    <property type="entry name" value="ANGIO-ASSOCIATED MIGRATORY CELL PROTEIN"/>
    <property type="match status" value="1"/>
</dbReference>
<keyword evidence="2" id="KW-0677">Repeat</keyword>
<dbReference type="InterPro" id="IPR001680">
    <property type="entry name" value="WD40_rpt"/>
</dbReference>
<feature type="repeat" description="WD" evidence="3">
    <location>
        <begin position="19"/>
        <end position="61"/>
    </location>
</feature>
<keyword evidence="5" id="KW-1185">Reference proteome</keyword>
<dbReference type="InterPro" id="IPR015943">
    <property type="entry name" value="WD40/YVTN_repeat-like_dom_sf"/>
</dbReference>
<proteinExistence type="predicted"/>
<reference evidence="4" key="1">
    <citation type="journal article" date="2022" name="Proc. Natl. Acad. Sci. U.S.A.">
        <title>Life cycle and functional genomics of the unicellular red alga Galdieria for elucidating algal and plant evolution and industrial use.</title>
        <authorList>
            <person name="Hirooka S."/>
            <person name="Itabashi T."/>
            <person name="Ichinose T.M."/>
            <person name="Onuma R."/>
            <person name="Fujiwara T."/>
            <person name="Yamashita S."/>
            <person name="Jong L.W."/>
            <person name="Tomita R."/>
            <person name="Iwane A.H."/>
            <person name="Miyagishima S.Y."/>
        </authorList>
    </citation>
    <scope>NUCLEOTIDE SEQUENCE</scope>
    <source>
        <strain evidence="4">NBRC 102759</strain>
    </source>
</reference>
<dbReference type="Pfam" id="PF00400">
    <property type="entry name" value="WD40"/>
    <property type="match status" value="6"/>
</dbReference>
<name>A0A9C7PTD9_9RHOD</name>
<sequence>MCSEQGEEDSFPNDAILTISWHKEPVYAVDCHPQLDNIFLTASGDGTACLWKMQDESDAQPYYAVEEREDSQSLAKFSPNGSLFATACLDGSVQVFNASEGCLISDLVGPTSSVEFLRWFQDSSLLFAGCSDQTAWIWSMSEGNPVNVFTTNAPVTSGCLCKHDEYAVLGMEDGNISIFQTLETPPTALQVITAPVLGQAVICMECDPFEERLVASGAINGQILFIQPESGRILARPKLHNDSVESLDFSHQYRWLASGSTDATISVWDMERSIPRYQWQHEGAVVKVKWLKGGQLLLSGSADHTLRLWDIRTASCVKVFHGHSDTVLDFAITNNEEYIITGCDDHEIRVFPLVL</sequence>
<dbReference type="Gene3D" id="2.130.10.10">
    <property type="entry name" value="YVTN repeat-like/Quinoprotein amine dehydrogenase"/>
    <property type="match status" value="1"/>
</dbReference>
<gene>
    <name evidence="4" type="ORF">GpartN1_g1855.t1</name>
</gene>
<dbReference type="PANTHER" id="PTHR19857">
    <property type="entry name" value="MITOCHONDRIAL DIVISION PROTEIN 1-RELATED"/>
    <property type="match status" value="1"/>
</dbReference>
<dbReference type="InterPro" id="IPR051179">
    <property type="entry name" value="WD_repeat_multifunction"/>
</dbReference>
<dbReference type="Proteomes" id="UP001061958">
    <property type="component" value="Unassembled WGS sequence"/>
</dbReference>
<accession>A0A9C7PTD9</accession>
<dbReference type="InterPro" id="IPR036322">
    <property type="entry name" value="WD40_repeat_dom_sf"/>
</dbReference>
<keyword evidence="1 3" id="KW-0853">WD repeat</keyword>
<evidence type="ECO:0000256" key="3">
    <source>
        <dbReference type="PROSITE-ProRule" id="PRU00221"/>
    </source>
</evidence>
<dbReference type="OrthoDB" id="3360at2759"/>
<protein>
    <submittedName>
        <fullName evidence="4">Uncharacterized protein</fullName>
    </submittedName>
</protein>
<evidence type="ECO:0000313" key="4">
    <source>
        <dbReference type="EMBL" id="GJQ10064.1"/>
    </source>
</evidence>
<dbReference type="CDD" id="cd00200">
    <property type="entry name" value="WD40"/>
    <property type="match status" value="1"/>
</dbReference>
<feature type="repeat" description="WD" evidence="3">
    <location>
        <begin position="320"/>
        <end position="355"/>
    </location>
</feature>
<dbReference type="EMBL" id="BQMJ01000013">
    <property type="protein sequence ID" value="GJQ10064.1"/>
    <property type="molecule type" value="Genomic_DNA"/>
</dbReference>
<evidence type="ECO:0000313" key="5">
    <source>
        <dbReference type="Proteomes" id="UP001061958"/>
    </source>
</evidence>
<feature type="repeat" description="WD" evidence="3">
    <location>
        <begin position="237"/>
        <end position="271"/>
    </location>
</feature>
<evidence type="ECO:0000256" key="1">
    <source>
        <dbReference type="ARBA" id="ARBA00022574"/>
    </source>
</evidence>